<evidence type="ECO:0000256" key="2">
    <source>
        <dbReference type="ARBA" id="ARBA00006566"/>
    </source>
</evidence>
<dbReference type="GO" id="GO:0004335">
    <property type="term" value="F:galactokinase activity"/>
    <property type="evidence" value="ECO:0007669"/>
    <property type="project" value="UniProtKB-EC"/>
</dbReference>
<evidence type="ECO:0000256" key="4">
    <source>
        <dbReference type="ARBA" id="ARBA00019487"/>
    </source>
</evidence>
<dbReference type="PANTHER" id="PTHR10457">
    <property type="entry name" value="MEVALONATE KINASE/GALACTOKINASE"/>
    <property type="match status" value="1"/>
</dbReference>
<feature type="domain" description="GHMP kinase N-terminal" evidence="11">
    <location>
        <begin position="127"/>
        <end position="215"/>
    </location>
</feature>
<evidence type="ECO:0000259" key="12">
    <source>
        <dbReference type="Pfam" id="PF08544"/>
    </source>
</evidence>
<dbReference type="NCBIfam" id="TIGR00131">
    <property type="entry name" value="gal_kin"/>
    <property type="match status" value="1"/>
</dbReference>
<evidence type="ECO:0000256" key="6">
    <source>
        <dbReference type="ARBA" id="ARBA00022741"/>
    </source>
</evidence>
<evidence type="ECO:0000256" key="1">
    <source>
        <dbReference type="ARBA" id="ARBA00004947"/>
    </source>
</evidence>
<evidence type="ECO:0000256" key="10">
    <source>
        <dbReference type="ARBA" id="ARBA00049538"/>
    </source>
</evidence>
<evidence type="ECO:0000256" key="5">
    <source>
        <dbReference type="ARBA" id="ARBA00022679"/>
    </source>
</evidence>
<evidence type="ECO:0000256" key="7">
    <source>
        <dbReference type="ARBA" id="ARBA00022777"/>
    </source>
</evidence>
<dbReference type="InterPro" id="IPR000705">
    <property type="entry name" value="Galactokinase"/>
</dbReference>
<dbReference type="InterPro" id="IPR014721">
    <property type="entry name" value="Ribsml_uS5_D2-typ_fold_subgr"/>
</dbReference>
<dbReference type="PRINTS" id="PR00959">
    <property type="entry name" value="MEVGALKINASE"/>
</dbReference>
<dbReference type="EMBL" id="JASJQH010000042">
    <property type="protein sequence ID" value="KAK9767978.1"/>
    <property type="molecule type" value="Genomic_DNA"/>
</dbReference>
<dbReference type="Gene3D" id="1.20.1440.340">
    <property type="match status" value="1"/>
</dbReference>
<dbReference type="InterPro" id="IPR019539">
    <property type="entry name" value="GalKase_N"/>
</dbReference>
<dbReference type="InterPro" id="IPR013750">
    <property type="entry name" value="GHMP_kinase_C_dom"/>
</dbReference>
<dbReference type="PRINTS" id="PR00473">
    <property type="entry name" value="GALCTOKINASE"/>
</dbReference>
<evidence type="ECO:0000256" key="8">
    <source>
        <dbReference type="ARBA" id="ARBA00022840"/>
    </source>
</evidence>
<dbReference type="Pfam" id="PF10509">
    <property type="entry name" value="GalKase_gal_bdg"/>
    <property type="match status" value="1"/>
</dbReference>
<gene>
    <name evidence="14" type="primary">GAL1_1</name>
    <name evidence="14" type="ORF">K7432_001748</name>
</gene>
<dbReference type="InterPro" id="IPR006203">
    <property type="entry name" value="GHMP_knse_ATP-bd_CS"/>
</dbReference>
<keyword evidence="15" id="KW-1185">Reference proteome</keyword>
<sequence>MTIDSEAVLPIAHSVSDIYPGNSVSAQSIRFKNLLERFQEKYGRKADFVVRSPGRVNIIGEHIDYAGFPVFPMAIERDCLIAVATDKSPVNPHVELANIDSKYTMRQFDHVQESYVEVDSSVHDWGNYFKAGYKGMHEAIEVQSPATMYCLVDSIVPSGAGLSSSSALVCSAAMATMIANDCELPKQKIVQIAVESERYVGTNGGGMDQTASIMSTSNNALFIEFYPSFNTTPVRFPKTQPALSFVVANTLVTADKVVSGPVCYNLRVVETRIGALLMGKELGLAEYKPQTLMEIMDAYFNVNPEPTYINETAKWIHRLSVMLKLVEKVFIKQEGYTKEEMAEATGASLDELVSKFMTKFPVRAELFQLYSRAKHVYSEALRVVLFRDICEVEFNVAVVDSESTFRKLGKLMDESQSSCKNEFNCSCPELDELTKLCRNHGAAGSRLTGAGWGGCTVSLVREDQVEAFISGIKQDYYAKHFPNLSESQLDNLIFPSRPSNGAYIYREN</sequence>
<dbReference type="SUPFAM" id="SSF55060">
    <property type="entry name" value="GHMP Kinase, C-terminal domain"/>
    <property type="match status" value="1"/>
</dbReference>
<evidence type="ECO:0000313" key="15">
    <source>
        <dbReference type="Proteomes" id="UP001479436"/>
    </source>
</evidence>
<comment type="catalytic activity">
    <reaction evidence="10">
        <text>alpha-D-galactose + ATP = alpha-D-galactose 1-phosphate + ADP + H(+)</text>
        <dbReference type="Rhea" id="RHEA:13553"/>
        <dbReference type="ChEBI" id="CHEBI:15378"/>
        <dbReference type="ChEBI" id="CHEBI:28061"/>
        <dbReference type="ChEBI" id="CHEBI:30616"/>
        <dbReference type="ChEBI" id="CHEBI:58336"/>
        <dbReference type="ChEBI" id="CHEBI:456216"/>
        <dbReference type="EC" id="2.7.1.6"/>
    </reaction>
    <physiologicalReaction direction="left-to-right" evidence="10">
        <dbReference type="Rhea" id="RHEA:13554"/>
    </physiologicalReaction>
</comment>
<dbReference type="PROSITE" id="PS00627">
    <property type="entry name" value="GHMP_KINASES_ATP"/>
    <property type="match status" value="1"/>
</dbReference>
<protein>
    <recommendedName>
        <fullName evidence="4">Galactokinase</fullName>
        <ecNumber evidence="3">2.7.1.6</ecNumber>
    </recommendedName>
    <alternativeName>
        <fullName evidence="9">Galactose kinase</fullName>
    </alternativeName>
</protein>
<keyword evidence="8" id="KW-0067">ATP-binding</keyword>
<comment type="similarity">
    <text evidence="2">Belongs to the GHMP kinase family. GalK subfamily.</text>
</comment>
<dbReference type="SUPFAM" id="SSF54211">
    <property type="entry name" value="Ribosomal protein S5 domain 2-like"/>
    <property type="match status" value="1"/>
</dbReference>
<evidence type="ECO:0000256" key="3">
    <source>
        <dbReference type="ARBA" id="ARBA00012315"/>
    </source>
</evidence>
<dbReference type="PIRSF" id="PIRSF000530">
    <property type="entry name" value="Galactokinase"/>
    <property type="match status" value="1"/>
</dbReference>
<keyword evidence="6" id="KW-0547">Nucleotide-binding</keyword>
<evidence type="ECO:0000259" key="13">
    <source>
        <dbReference type="Pfam" id="PF10509"/>
    </source>
</evidence>
<keyword evidence="7" id="KW-0418">Kinase</keyword>
<organism evidence="14 15">
    <name type="scientific">Basidiobolus ranarum</name>
    <dbReference type="NCBI Taxonomy" id="34480"/>
    <lineage>
        <taxon>Eukaryota</taxon>
        <taxon>Fungi</taxon>
        <taxon>Fungi incertae sedis</taxon>
        <taxon>Zoopagomycota</taxon>
        <taxon>Entomophthoromycotina</taxon>
        <taxon>Basidiobolomycetes</taxon>
        <taxon>Basidiobolales</taxon>
        <taxon>Basidiobolaceae</taxon>
        <taxon>Basidiobolus</taxon>
    </lineage>
</organism>
<comment type="caution">
    <text evidence="14">The sequence shown here is derived from an EMBL/GenBank/DDBJ whole genome shotgun (WGS) entry which is preliminary data.</text>
</comment>
<proteinExistence type="inferred from homology"/>
<dbReference type="EC" id="2.7.1.6" evidence="3"/>
<dbReference type="PROSITE" id="PS00106">
    <property type="entry name" value="GALACTOKINASE"/>
    <property type="match status" value="1"/>
</dbReference>
<dbReference type="Proteomes" id="UP001479436">
    <property type="component" value="Unassembled WGS sequence"/>
</dbReference>
<dbReference type="Gene3D" id="3.30.230.10">
    <property type="match status" value="1"/>
</dbReference>
<keyword evidence="5 14" id="KW-0808">Transferase</keyword>
<accession>A0ABR2X2I5</accession>
<name>A0ABR2X2I5_9FUNG</name>
<dbReference type="Pfam" id="PF00288">
    <property type="entry name" value="GHMP_kinases_N"/>
    <property type="match status" value="1"/>
</dbReference>
<dbReference type="InterPro" id="IPR036554">
    <property type="entry name" value="GHMP_kinase_C_sf"/>
</dbReference>
<dbReference type="PANTHER" id="PTHR10457:SF7">
    <property type="entry name" value="GALACTOKINASE-RELATED"/>
    <property type="match status" value="1"/>
</dbReference>
<dbReference type="Pfam" id="PF08544">
    <property type="entry name" value="GHMP_kinases_C"/>
    <property type="match status" value="1"/>
</dbReference>
<evidence type="ECO:0000256" key="9">
    <source>
        <dbReference type="ARBA" id="ARBA00029590"/>
    </source>
</evidence>
<comment type="pathway">
    <text evidence="1">Carbohydrate metabolism; galactose metabolism.</text>
</comment>
<dbReference type="InterPro" id="IPR006206">
    <property type="entry name" value="Mevalonate/galactokinase"/>
</dbReference>
<evidence type="ECO:0000313" key="14">
    <source>
        <dbReference type="EMBL" id="KAK9767978.1"/>
    </source>
</evidence>
<reference evidence="14 15" key="1">
    <citation type="submission" date="2023-04" db="EMBL/GenBank/DDBJ databases">
        <title>Genome of Basidiobolus ranarum AG-B5.</title>
        <authorList>
            <person name="Stajich J.E."/>
            <person name="Carter-House D."/>
            <person name="Gryganskyi A."/>
        </authorList>
    </citation>
    <scope>NUCLEOTIDE SEQUENCE [LARGE SCALE GENOMIC DNA]</scope>
    <source>
        <strain evidence="14 15">AG-B5</strain>
    </source>
</reference>
<dbReference type="InterPro" id="IPR019741">
    <property type="entry name" value="Galactokinase_CS"/>
</dbReference>
<feature type="domain" description="GHMP kinase C-terminal" evidence="12">
    <location>
        <begin position="404"/>
        <end position="477"/>
    </location>
</feature>
<dbReference type="Gene3D" id="3.30.70.3170">
    <property type="match status" value="1"/>
</dbReference>
<feature type="domain" description="Galactokinase N-terminal" evidence="13">
    <location>
        <begin position="36"/>
        <end position="84"/>
    </location>
</feature>
<evidence type="ECO:0000259" key="11">
    <source>
        <dbReference type="Pfam" id="PF00288"/>
    </source>
</evidence>
<dbReference type="InterPro" id="IPR020568">
    <property type="entry name" value="Ribosomal_Su5_D2-typ_SF"/>
</dbReference>
<dbReference type="InterPro" id="IPR006204">
    <property type="entry name" value="GHMP_kinase_N_dom"/>
</dbReference>